<dbReference type="PANTHER" id="PTHR47690">
    <property type="entry name" value="GLUCOKINASE"/>
    <property type="match status" value="1"/>
</dbReference>
<accession>A0A1W1ZCM8</accession>
<proteinExistence type="inferred from homology"/>
<protein>
    <submittedName>
        <fullName evidence="4">Glucokinase</fullName>
    </submittedName>
</protein>
<dbReference type="GO" id="GO:0005829">
    <property type="term" value="C:cytosol"/>
    <property type="evidence" value="ECO:0007669"/>
    <property type="project" value="TreeGrafter"/>
</dbReference>
<reference evidence="4 5" key="1">
    <citation type="submission" date="2017-04" db="EMBL/GenBank/DDBJ databases">
        <authorList>
            <person name="Afonso C.L."/>
            <person name="Miller P.J."/>
            <person name="Scott M.A."/>
            <person name="Spackman E."/>
            <person name="Goraichik I."/>
            <person name="Dimitrov K.M."/>
            <person name="Suarez D.L."/>
            <person name="Swayne D.E."/>
        </authorList>
    </citation>
    <scope>NUCLEOTIDE SEQUENCE [LARGE SCALE GENOMIC DNA]</scope>
    <source>
        <strain evidence="4 5">CGMCC 1.12644</strain>
    </source>
</reference>
<dbReference type="GO" id="GO:0006096">
    <property type="term" value="P:glycolytic process"/>
    <property type="evidence" value="ECO:0007669"/>
    <property type="project" value="InterPro"/>
</dbReference>
<dbReference type="AlphaFoldDB" id="A0A1W1ZCM8"/>
<dbReference type="InterPro" id="IPR050201">
    <property type="entry name" value="Bacterial_glucokinase"/>
</dbReference>
<evidence type="ECO:0000313" key="4">
    <source>
        <dbReference type="EMBL" id="SMC46127.1"/>
    </source>
</evidence>
<dbReference type="Proteomes" id="UP000192330">
    <property type="component" value="Unassembled WGS sequence"/>
</dbReference>
<evidence type="ECO:0000256" key="3">
    <source>
        <dbReference type="RuleBase" id="RU004046"/>
    </source>
</evidence>
<sequence length="326" mass="34859">MNDPLAIVADIGGTNTRVAMTRGPRVQTDSIRRFRNADFSGLTEVLQTYIKDREDRPSCASVAAAGPVHEGVARMTNLDWVIDRADLAQALDLETVAVLNDLQAQGHALRHVDPAKMRLLLPGSDEDVSSHAARLVVGVGTGMNAALVYRTETGTLVPPSESGHISFPVQSEEELRLMRFAGRKHGVPGVEDVLSGRGIERLYAWRCEEEGASDAPALAAAEIMAACAAENDPRAHDAVAMAVRLLGRVLGNLALIQLPFGGIYLVGGVARALAQHATQMGLAEAFMDKGRFGPFMQQFPVWVVEDDYAALTGCAGHLCELIGQKG</sequence>
<keyword evidence="2 4" id="KW-0418">Kinase</keyword>
<dbReference type="Gene3D" id="3.40.367.20">
    <property type="match status" value="1"/>
</dbReference>
<evidence type="ECO:0000313" key="5">
    <source>
        <dbReference type="Proteomes" id="UP000192330"/>
    </source>
</evidence>
<dbReference type="InterPro" id="IPR043129">
    <property type="entry name" value="ATPase_NBD"/>
</dbReference>
<gene>
    <name evidence="4" type="ORF">SAMN06295998_101454</name>
</gene>
<dbReference type="Pfam" id="PF02685">
    <property type="entry name" value="Glucokinase"/>
    <property type="match status" value="1"/>
</dbReference>
<dbReference type="SUPFAM" id="SSF53067">
    <property type="entry name" value="Actin-like ATPase domain"/>
    <property type="match status" value="1"/>
</dbReference>
<dbReference type="GO" id="GO:0004340">
    <property type="term" value="F:glucokinase activity"/>
    <property type="evidence" value="ECO:0007669"/>
    <property type="project" value="InterPro"/>
</dbReference>
<dbReference type="GO" id="GO:0005524">
    <property type="term" value="F:ATP binding"/>
    <property type="evidence" value="ECO:0007669"/>
    <property type="project" value="InterPro"/>
</dbReference>
<dbReference type="PANTHER" id="PTHR47690:SF1">
    <property type="entry name" value="GLUCOKINASE"/>
    <property type="match status" value="1"/>
</dbReference>
<dbReference type="InterPro" id="IPR003836">
    <property type="entry name" value="Glucokinase"/>
</dbReference>
<dbReference type="CDD" id="cd24008">
    <property type="entry name" value="ASKHA_NBD_GLK"/>
    <property type="match status" value="1"/>
</dbReference>
<name>A0A1W1ZCM8_9RHOB</name>
<evidence type="ECO:0000256" key="1">
    <source>
        <dbReference type="ARBA" id="ARBA00022679"/>
    </source>
</evidence>
<dbReference type="EMBL" id="FWYD01000001">
    <property type="protein sequence ID" value="SMC46127.1"/>
    <property type="molecule type" value="Genomic_DNA"/>
</dbReference>
<evidence type="ECO:0000256" key="2">
    <source>
        <dbReference type="ARBA" id="ARBA00022777"/>
    </source>
</evidence>
<dbReference type="OrthoDB" id="9800595at2"/>
<dbReference type="Gene3D" id="3.30.420.40">
    <property type="match status" value="1"/>
</dbReference>
<organism evidence="4 5">
    <name type="scientific">Primorskyibacter flagellatus</name>
    <dbReference type="NCBI Taxonomy" id="1387277"/>
    <lineage>
        <taxon>Bacteria</taxon>
        <taxon>Pseudomonadati</taxon>
        <taxon>Pseudomonadota</taxon>
        <taxon>Alphaproteobacteria</taxon>
        <taxon>Rhodobacterales</taxon>
        <taxon>Roseobacteraceae</taxon>
        <taxon>Primorskyibacter</taxon>
    </lineage>
</organism>
<dbReference type="STRING" id="1387277.SAMN06295998_101454"/>
<comment type="similarity">
    <text evidence="3">Belongs to the bacterial glucokinase family.</text>
</comment>
<dbReference type="GO" id="GO:0005536">
    <property type="term" value="F:D-glucose binding"/>
    <property type="evidence" value="ECO:0007669"/>
    <property type="project" value="InterPro"/>
</dbReference>
<dbReference type="RefSeq" id="WP_084350162.1">
    <property type="nucleotide sequence ID" value="NZ_FWYD01000001.1"/>
</dbReference>
<keyword evidence="1" id="KW-0808">Transferase</keyword>
<keyword evidence="5" id="KW-1185">Reference proteome</keyword>